<evidence type="ECO:0000256" key="1">
    <source>
        <dbReference type="ARBA" id="ARBA00023125"/>
    </source>
</evidence>
<dbReference type="CDD" id="cd02209">
    <property type="entry name" value="cupin_XRE_C"/>
    <property type="match status" value="1"/>
</dbReference>
<dbReference type="PANTHER" id="PTHR46797:SF25">
    <property type="entry name" value="TRANSCRIPTIONAL REGULATOR"/>
    <property type="match status" value="1"/>
</dbReference>
<dbReference type="SUPFAM" id="SSF51182">
    <property type="entry name" value="RmlC-like cupins"/>
    <property type="match status" value="1"/>
</dbReference>
<dbReference type="PANTHER" id="PTHR46797">
    <property type="entry name" value="HTH-TYPE TRANSCRIPTIONAL REGULATOR"/>
    <property type="match status" value="1"/>
</dbReference>
<dbReference type="InterPro" id="IPR010982">
    <property type="entry name" value="Lambda_DNA-bd_dom_sf"/>
</dbReference>
<dbReference type="Proteomes" id="UP000012081">
    <property type="component" value="Unassembled WGS sequence"/>
</dbReference>
<dbReference type="PATRIC" id="fig|1300222.3.peg.2400"/>
<name>M8DFQ6_9BACL</name>
<evidence type="ECO:0000259" key="2">
    <source>
        <dbReference type="PROSITE" id="PS50943"/>
    </source>
</evidence>
<gene>
    <name evidence="3" type="ORF">I532_11509</name>
</gene>
<dbReference type="InterPro" id="IPR001387">
    <property type="entry name" value="Cro/C1-type_HTH"/>
</dbReference>
<dbReference type="STRING" id="1300222.I532_11509"/>
<reference evidence="3 4" key="1">
    <citation type="submission" date="2013-03" db="EMBL/GenBank/DDBJ databases">
        <title>Assembly of a new bacterial strain Brevibacillus borstelensis AK1.</title>
        <authorList>
            <person name="Rajan I."/>
            <person name="PoliReddy D."/>
            <person name="Sugumar T."/>
            <person name="Rathinam K."/>
            <person name="Alqarawi S."/>
            <person name="Khalil A.B."/>
            <person name="Sivakumar N."/>
        </authorList>
    </citation>
    <scope>NUCLEOTIDE SEQUENCE [LARGE SCALE GENOMIC DNA]</scope>
    <source>
        <strain evidence="3 4">AK1</strain>
    </source>
</reference>
<dbReference type="AlphaFoldDB" id="M8DFQ6"/>
<accession>M8DFQ6</accession>
<dbReference type="Gene3D" id="1.10.260.40">
    <property type="entry name" value="lambda repressor-like DNA-binding domains"/>
    <property type="match status" value="1"/>
</dbReference>
<dbReference type="EMBL" id="APBN01000004">
    <property type="protein sequence ID" value="EMT52277.1"/>
    <property type="molecule type" value="Genomic_DNA"/>
</dbReference>
<dbReference type="SMART" id="SM00530">
    <property type="entry name" value="HTH_XRE"/>
    <property type="match status" value="1"/>
</dbReference>
<dbReference type="GO" id="GO:0003700">
    <property type="term" value="F:DNA-binding transcription factor activity"/>
    <property type="evidence" value="ECO:0007669"/>
    <property type="project" value="TreeGrafter"/>
</dbReference>
<dbReference type="GeneID" id="89497648"/>
<comment type="caution">
    <text evidence="3">The sequence shown here is derived from an EMBL/GenBank/DDBJ whole genome shotgun (WGS) entry which is preliminary data.</text>
</comment>
<dbReference type="Gene3D" id="2.60.120.10">
    <property type="entry name" value="Jelly Rolls"/>
    <property type="match status" value="1"/>
</dbReference>
<dbReference type="InterPro" id="IPR014710">
    <property type="entry name" value="RmlC-like_jellyroll"/>
</dbReference>
<proteinExistence type="predicted"/>
<organism evidence="3 4">
    <name type="scientific">Brevibacillus borstelensis AK1</name>
    <dbReference type="NCBI Taxonomy" id="1300222"/>
    <lineage>
        <taxon>Bacteria</taxon>
        <taxon>Bacillati</taxon>
        <taxon>Bacillota</taxon>
        <taxon>Bacilli</taxon>
        <taxon>Bacillales</taxon>
        <taxon>Paenibacillaceae</taxon>
        <taxon>Brevibacillus</taxon>
    </lineage>
</organism>
<keyword evidence="4" id="KW-1185">Reference proteome</keyword>
<dbReference type="GO" id="GO:0005829">
    <property type="term" value="C:cytosol"/>
    <property type="evidence" value="ECO:0007669"/>
    <property type="project" value="TreeGrafter"/>
</dbReference>
<protein>
    <submittedName>
        <fullName evidence="3">DNA-binding protein</fullName>
    </submittedName>
</protein>
<dbReference type="SUPFAM" id="SSF47413">
    <property type="entry name" value="lambda repressor-like DNA-binding domains"/>
    <property type="match status" value="1"/>
</dbReference>
<feature type="domain" description="HTH cro/C1-type" evidence="2">
    <location>
        <begin position="9"/>
        <end position="63"/>
    </location>
</feature>
<dbReference type="OrthoDB" id="34624at2"/>
<dbReference type="InterPro" id="IPR050807">
    <property type="entry name" value="TransReg_Diox_bact_type"/>
</dbReference>
<evidence type="ECO:0000313" key="4">
    <source>
        <dbReference type="Proteomes" id="UP000012081"/>
    </source>
</evidence>
<keyword evidence="1 3" id="KW-0238">DNA-binding</keyword>
<dbReference type="CDD" id="cd00093">
    <property type="entry name" value="HTH_XRE"/>
    <property type="match status" value="1"/>
</dbReference>
<dbReference type="InterPro" id="IPR013096">
    <property type="entry name" value="Cupin_2"/>
</dbReference>
<sequence length="188" mass="21395">MEQNIGKRMKARRLERKLTLKQVAEKTELSISFLSQVERSKSSVTLESLTKISEALDVSPSYFFPQEKSPKSYILRKGSGDELHSEQSRFMYKDLSADLPAPLFEPILVTLLPDDEKGAPFAHKGQEFLYVLEGILTLLMGSEEHDLYPGDSVHMESSTPHNWYNRTDKPVRFLMVSSPARFLKNSGK</sequence>
<dbReference type="PROSITE" id="PS50943">
    <property type="entry name" value="HTH_CROC1"/>
    <property type="match status" value="1"/>
</dbReference>
<dbReference type="RefSeq" id="WP_003388354.1">
    <property type="nucleotide sequence ID" value="NZ_APBN01000004.1"/>
</dbReference>
<dbReference type="Pfam" id="PF01381">
    <property type="entry name" value="HTH_3"/>
    <property type="match status" value="1"/>
</dbReference>
<evidence type="ECO:0000313" key="3">
    <source>
        <dbReference type="EMBL" id="EMT52277.1"/>
    </source>
</evidence>
<dbReference type="Pfam" id="PF07883">
    <property type="entry name" value="Cupin_2"/>
    <property type="match status" value="1"/>
</dbReference>
<dbReference type="InterPro" id="IPR011051">
    <property type="entry name" value="RmlC_Cupin_sf"/>
</dbReference>
<dbReference type="GO" id="GO:0003677">
    <property type="term" value="F:DNA binding"/>
    <property type="evidence" value="ECO:0007669"/>
    <property type="project" value="UniProtKB-KW"/>
</dbReference>